<dbReference type="AlphaFoldDB" id="A0A8S9UV68"/>
<name>A0A8S9UV68_PHYIN</name>
<evidence type="ECO:0000313" key="1">
    <source>
        <dbReference type="EMBL" id="KAF4143014.1"/>
    </source>
</evidence>
<sequence length="103" mass="11648">RCGTYGSLATKTLRFVLDGRSASSTISNQNTKCGTLGLWSTIRRCKWVSVLQISEADSLFDIVFAKMLSQLYTVTPKRAEDFSCGTAYNRLTQYRRRQQPAQQ</sequence>
<feature type="non-terminal residue" evidence="1">
    <location>
        <position position="103"/>
    </location>
</feature>
<evidence type="ECO:0000313" key="2">
    <source>
        <dbReference type="Proteomes" id="UP000704712"/>
    </source>
</evidence>
<comment type="caution">
    <text evidence="1">The sequence shown here is derived from an EMBL/GenBank/DDBJ whole genome shotgun (WGS) entry which is preliminary data.</text>
</comment>
<organism evidence="1 2">
    <name type="scientific">Phytophthora infestans</name>
    <name type="common">Potato late blight agent</name>
    <name type="synonym">Botrytis infestans</name>
    <dbReference type="NCBI Taxonomy" id="4787"/>
    <lineage>
        <taxon>Eukaryota</taxon>
        <taxon>Sar</taxon>
        <taxon>Stramenopiles</taxon>
        <taxon>Oomycota</taxon>
        <taxon>Peronosporomycetes</taxon>
        <taxon>Peronosporales</taxon>
        <taxon>Peronosporaceae</taxon>
        <taxon>Phytophthora</taxon>
    </lineage>
</organism>
<gene>
    <name evidence="1" type="ORF">GN958_ATG07798</name>
</gene>
<accession>A0A8S9UV68</accession>
<protein>
    <submittedName>
        <fullName evidence="1">Uncharacterized protein</fullName>
    </submittedName>
</protein>
<dbReference type="EMBL" id="JAACNO010001102">
    <property type="protein sequence ID" value="KAF4143014.1"/>
    <property type="molecule type" value="Genomic_DNA"/>
</dbReference>
<reference evidence="1" key="1">
    <citation type="submission" date="2020-03" db="EMBL/GenBank/DDBJ databases">
        <title>Hybrid Assembly of Korean Phytophthora infestans isolates.</title>
        <authorList>
            <person name="Prokchorchik M."/>
            <person name="Lee Y."/>
            <person name="Seo J."/>
            <person name="Cho J.-H."/>
            <person name="Park Y.-E."/>
            <person name="Jang D.-C."/>
            <person name="Im J.-S."/>
            <person name="Choi J.-G."/>
            <person name="Park H.-J."/>
            <person name="Lee G.-B."/>
            <person name="Lee Y.-G."/>
            <person name="Hong S.-Y."/>
            <person name="Cho K."/>
            <person name="Sohn K.H."/>
        </authorList>
    </citation>
    <scope>NUCLEOTIDE SEQUENCE</scope>
    <source>
        <strain evidence="1">KR_2_A2</strain>
    </source>
</reference>
<proteinExistence type="predicted"/>
<dbReference type="Proteomes" id="UP000704712">
    <property type="component" value="Unassembled WGS sequence"/>
</dbReference>